<dbReference type="KEGG" id="aqu:109585823"/>
<keyword evidence="2" id="KW-0732">Signal</keyword>
<dbReference type="AlphaFoldDB" id="A0AAN0JLB1"/>
<organism evidence="3 4">
    <name type="scientific">Amphimedon queenslandica</name>
    <name type="common">Sponge</name>
    <dbReference type="NCBI Taxonomy" id="400682"/>
    <lineage>
        <taxon>Eukaryota</taxon>
        <taxon>Metazoa</taxon>
        <taxon>Porifera</taxon>
        <taxon>Demospongiae</taxon>
        <taxon>Heteroscleromorpha</taxon>
        <taxon>Haplosclerida</taxon>
        <taxon>Niphatidae</taxon>
        <taxon>Amphimedon</taxon>
    </lineage>
</organism>
<dbReference type="RefSeq" id="XP_019857525.1">
    <property type="nucleotide sequence ID" value="XM_020001966.1"/>
</dbReference>
<evidence type="ECO:0000256" key="2">
    <source>
        <dbReference type="SAM" id="SignalP"/>
    </source>
</evidence>
<reference evidence="3" key="2">
    <citation type="submission" date="2024-06" db="UniProtKB">
        <authorList>
            <consortium name="EnsemblMetazoa"/>
        </authorList>
    </citation>
    <scope>IDENTIFICATION</scope>
</reference>
<sequence>MNHNSLFLFFCLLQLSTSGYTDISVSPGTLVSRDEAASCRQHRTIVCESNPVVSLTQSVYNLALFDPARIPSASMCPSSTCWSPPPLKYQLLHDSGSIHWTLIVRWETPPANVNCSLMEYQVVLDRRDTVTNLTCASISTQQSWIFGPFNNTVSHIYFHQPFLSFPGPHQYHIKVIGLGIEYPLLVVNTPIKCTQQYFTGCQNCEDDSCNPDDSPPFLNVSITDSSSPHGLHVLVSITESNAQEYFLHTLSSGRKMLHKLNQGTRHVYLSGVPPDNETLIWLEKFSCGCSNSSLVYRINGSNYTTIMSTSHSSIMKPTPPYTLTPSPPTTDNQPPATSINSNMMSINSTTMSVNSNTMPINSNTVSINSTVSSTPSSAPSTNNRTNMLILIILPVSLVLVALLIVLAVIGFLLHKRRNKCVDTVCSDLPPPLSSPDSATINNTMMKYFHHSPTSHSASTSVISIIPHDTVSDDKEAYHAYLNELVPHGASLEVYCRSLRVTPADWLQSVFKRDSIVLILINEEFNDEWNGHSVSDVPVVFALKQLVHSLVQQSLELKNFLIILPTPADKKHIPDYYLFHTLQRFDLQDTEGIARYIFKVPEFTVDSTC</sequence>
<keyword evidence="4" id="KW-1185">Reference proteome</keyword>
<keyword evidence="1" id="KW-0812">Transmembrane</keyword>
<evidence type="ECO:0000313" key="4">
    <source>
        <dbReference type="Proteomes" id="UP000007879"/>
    </source>
</evidence>
<name>A0AAN0JLB1_AMPQE</name>
<feature type="transmembrane region" description="Helical" evidence="1">
    <location>
        <begin position="387"/>
        <end position="413"/>
    </location>
</feature>
<feature type="chain" id="PRO_5043034602" description="SEFIR domain-containing protein" evidence="2">
    <location>
        <begin position="19"/>
        <end position="608"/>
    </location>
</feature>
<evidence type="ECO:0000256" key="1">
    <source>
        <dbReference type="SAM" id="Phobius"/>
    </source>
</evidence>
<keyword evidence="1" id="KW-1133">Transmembrane helix</keyword>
<evidence type="ECO:0008006" key="5">
    <source>
        <dbReference type="Google" id="ProtNLM"/>
    </source>
</evidence>
<reference evidence="4" key="1">
    <citation type="journal article" date="2010" name="Nature">
        <title>The Amphimedon queenslandica genome and the evolution of animal complexity.</title>
        <authorList>
            <person name="Srivastava M."/>
            <person name="Simakov O."/>
            <person name="Chapman J."/>
            <person name="Fahey B."/>
            <person name="Gauthier M.E."/>
            <person name="Mitros T."/>
            <person name="Richards G.S."/>
            <person name="Conaco C."/>
            <person name="Dacre M."/>
            <person name="Hellsten U."/>
            <person name="Larroux C."/>
            <person name="Putnam N.H."/>
            <person name="Stanke M."/>
            <person name="Adamska M."/>
            <person name="Darling A."/>
            <person name="Degnan S.M."/>
            <person name="Oakley T.H."/>
            <person name="Plachetzki D.C."/>
            <person name="Zhai Y."/>
            <person name="Adamski M."/>
            <person name="Calcino A."/>
            <person name="Cummins S.F."/>
            <person name="Goodstein D.M."/>
            <person name="Harris C."/>
            <person name="Jackson D.J."/>
            <person name="Leys S.P."/>
            <person name="Shu S."/>
            <person name="Woodcroft B.J."/>
            <person name="Vervoort M."/>
            <person name="Kosik K.S."/>
            <person name="Manning G."/>
            <person name="Degnan B.M."/>
            <person name="Rokhsar D.S."/>
        </authorList>
    </citation>
    <scope>NUCLEOTIDE SEQUENCE [LARGE SCALE GENOMIC DNA]</scope>
</reference>
<keyword evidence="1" id="KW-0472">Membrane</keyword>
<evidence type="ECO:0000313" key="3">
    <source>
        <dbReference type="EnsemblMetazoa" id="XP_019857525.1"/>
    </source>
</evidence>
<proteinExistence type="predicted"/>
<dbReference type="Proteomes" id="UP000007879">
    <property type="component" value="Unassembled WGS sequence"/>
</dbReference>
<dbReference type="EnsemblMetazoa" id="XM_020001966.1">
    <property type="protein sequence ID" value="XP_019857525.1"/>
    <property type="gene ID" value="LOC109585823"/>
</dbReference>
<accession>A0AAN0JLB1</accession>
<dbReference type="GeneID" id="109585823"/>
<feature type="signal peptide" evidence="2">
    <location>
        <begin position="1"/>
        <end position="18"/>
    </location>
</feature>
<protein>
    <recommendedName>
        <fullName evidence="5">SEFIR domain-containing protein</fullName>
    </recommendedName>
</protein>